<evidence type="ECO:0008006" key="4">
    <source>
        <dbReference type="Google" id="ProtNLM"/>
    </source>
</evidence>
<evidence type="ECO:0000313" key="2">
    <source>
        <dbReference type="EMBL" id="ABS63478.1"/>
    </source>
</evidence>
<keyword evidence="1" id="KW-1133">Transmembrane helix</keyword>
<accession>A7HU95</accession>
<dbReference type="InterPro" id="IPR021362">
    <property type="entry name" value="DUF2834"/>
</dbReference>
<organism evidence="2 3">
    <name type="scientific">Parvibaculum lavamentivorans (strain DS-1 / DSM 13023 / NCIMB 13966)</name>
    <dbReference type="NCBI Taxonomy" id="402881"/>
    <lineage>
        <taxon>Bacteria</taxon>
        <taxon>Pseudomonadati</taxon>
        <taxon>Pseudomonadota</taxon>
        <taxon>Alphaproteobacteria</taxon>
        <taxon>Hyphomicrobiales</taxon>
        <taxon>Parvibaculaceae</taxon>
        <taxon>Parvibaculum</taxon>
    </lineage>
</organism>
<proteinExistence type="predicted"/>
<dbReference type="Proteomes" id="UP000006377">
    <property type="component" value="Chromosome"/>
</dbReference>
<keyword evidence="3" id="KW-1185">Reference proteome</keyword>
<dbReference type="OrthoDB" id="572911at2"/>
<feature type="transmembrane region" description="Helical" evidence="1">
    <location>
        <begin position="6"/>
        <end position="32"/>
    </location>
</feature>
<gene>
    <name evidence="2" type="ordered locus">Plav_1861</name>
</gene>
<keyword evidence="1" id="KW-0812">Transmembrane</keyword>
<dbReference type="RefSeq" id="WP_012110771.1">
    <property type="nucleotide sequence ID" value="NC_009719.1"/>
</dbReference>
<evidence type="ECO:0000313" key="3">
    <source>
        <dbReference type="Proteomes" id="UP000006377"/>
    </source>
</evidence>
<dbReference type="Pfam" id="PF11196">
    <property type="entry name" value="DUF2834"/>
    <property type="match status" value="1"/>
</dbReference>
<dbReference type="EMBL" id="CP000774">
    <property type="protein sequence ID" value="ABS63478.1"/>
    <property type="molecule type" value="Genomic_DNA"/>
</dbReference>
<reference evidence="2 3" key="1">
    <citation type="journal article" date="2011" name="Stand. Genomic Sci.">
        <title>Complete genome sequence of Parvibaculum lavamentivorans type strain (DS-1(T)).</title>
        <authorList>
            <person name="Schleheck D."/>
            <person name="Weiss M."/>
            <person name="Pitluck S."/>
            <person name="Bruce D."/>
            <person name="Land M.L."/>
            <person name="Han S."/>
            <person name="Saunders E."/>
            <person name="Tapia R."/>
            <person name="Detter C."/>
            <person name="Brettin T."/>
            <person name="Han J."/>
            <person name="Woyke T."/>
            <person name="Goodwin L."/>
            <person name="Pennacchio L."/>
            <person name="Nolan M."/>
            <person name="Cook A.M."/>
            <person name="Kjelleberg S."/>
            <person name="Thomas T."/>
        </authorList>
    </citation>
    <scope>NUCLEOTIDE SEQUENCE [LARGE SCALE GENOMIC DNA]</scope>
    <source>
        <strain evidence="3">DS-1 / DSM 13023 / NCIMB 13966</strain>
    </source>
</reference>
<evidence type="ECO:0000256" key="1">
    <source>
        <dbReference type="SAM" id="Phobius"/>
    </source>
</evidence>
<feature type="transmembrane region" description="Helical" evidence="1">
    <location>
        <begin position="73"/>
        <end position="91"/>
    </location>
</feature>
<protein>
    <recommendedName>
        <fullName evidence="4">DUF2834 domain-containing protein</fullName>
    </recommendedName>
</protein>
<sequence length="98" mass="10628">MSARLLVLLAVILAFGALSFMALMEAGYFGIFAQHFENYAGMQVLTDLAIVCVLAIVWMVRDAKVSGVTPWPFVVLTLAAGAFGILFYLVAREVKARA</sequence>
<dbReference type="HOGENOM" id="CLU_2380601_0_0_5"/>
<feature type="transmembrane region" description="Helical" evidence="1">
    <location>
        <begin position="44"/>
        <end position="61"/>
    </location>
</feature>
<name>A7HU95_PARL1</name>
<dbReference type="KEGG" id="pla:Plav_1861"/>
<dbReference type="AlphaFoldDB" id="A7HU95"/>
<keyword evidence="1" id="KW-0472">Membrane</keyword>